<dbReference type="Proteomes" id="UP001327219">
    <property type="component" value="Chromosome"/>
</dbReference>
<protein>
    <submittedName>
        <fullName evidence="4">2-polyprenylphenol 6-hydroxylase UbiB</fullName>
    </submittedName>
</protein>
<dbReference type="PROSITE" id="PS50011">
    <property type="entry name" value="PROTEIN_KINASE_DOM"/>
    <property type="match status" value="1"/>
</dbReference>
<evidence type="ECO:0000313" key="5">
    <source>
        <dbReference type="Proteomes" id="UP001327219"/>
    </source>
</evidence>
<reference evidence="4 5" key="1">
    <citation type="submission" date="2022-11" db="EMBL/GenBank/DDBJ databases">
        <title>Host association and intracellularity evolved multiple times independently in the Rickettsiales.</title>
        <authorList>
            <person name="Castelli M."/>
            <person name="Nardi T."/>
            <person name="Gammuto L."/>
            <person name="Bellinzona G."/>
            <person name="Sabaneyeva E."/>
            <person name="Potekhin A."/>
            <person name="Serra V."/>
            <person name="Petroni G."/>
            <person name="Sassera D."/>
        </authorList>
    </citation>
    <scope>NUCLEOTIDE SEQUENCE [LARGE SCALE GENOMIC DNA]</scope>
    <source>
        <strain evidence="4 5">NDG2</strain>
    </source>
</reference>
<dbReference type="Pfam" id="PF03109">
    <property type="entry name" value="ABC1"/>
    <property type="match status" value="1"/>
</dbReference>
<dbReference type="Gene3D" id="1.10.510.10">
    <property type="entry name" value="Transferase(Phosphotransferase) domain 1"/>
    <property type="match status" value="1"/>
</dbReference>
<dbReference type="InterPro" id="IPR004147">
    <property type="entry name" value="ABC1_dom"/>
</dbReference>
<feature type="transmembrane region" description="Helical" evidence="2">
    <location>
        <begin position="471"/>
        <end position="491"/>
    </location>
</feature>
<feature type="transmembrane region" description="Helical" evidence="2">
    <location>
        <begin position="7"/>
        <end position="32"/>
    </location>
</feature>
<dbReference type="InterPro" id="IPR011009">
    <property type="entry name" value="Kinase-like_dom_sf"/>
</dbReference>
<evidence type="ECO:0000256" key="2">
    <source>
        <dbReference type="SAM" id="Phobius"/>
    </source>
</evidence>
<dbReference type="EMBL" id="CP110820">
    <property type="protein sequence ID" value="WPX96903.1"/>
    <property type="molecule type" value="Genomic_DNA"/>
</dbReference>
<accession>A0ABZ0UP62</accession>
<sequence length="494" mass="55910">MRSCLKLIFFLIKLLFLCVRYGLVFSIIPMFVVKEPTERSKIKTSIGKKLVIILPKLGPAFIKLGQILSTRGDLLGADIANSMLSLQDKLPSFAIQTVEKIFKSEFGANIEDMFLSFDQESVAAASIAQVHKAITKDGVPVAVKILRPKISKAYMDNLRVIKTFSHLVNLFVKKKKRIKINEALETLKKSSEIELDLRLEGAAAEKIKENCKRDMNLHIPKIYWQLTSKNILTSEWIDGIPINQRDKLIGANLDLNLIIEKLAVIFFNQACRDGFFHADIHPGNIIIKQNGDIAMVDFGIVCYLDYELKTFVAEVVYGFLNKDYTKIKEIHFQTGFVPKGQSEYKFELACISIGEPIVGKSLEEISLSKLLKHLFEISRDFSVTIHPELLLLHKTILTIEGTGHYLNPKINMWNLASPWIQSWAKKNLGARWKLAKLNYQKNQFINKIKHVIDNSITGSGMQKQHSPFKHHVLVIVAGLFLLIGLILGRILSSS</sequence>
<dbReference type="PANTHER" id="PTHR10566:SF113">
    <property type="entry name" value="PROTEIN ACTIVITY OF BC1 COMPLEX KINASE 7, CHLOROPLASTIC"/>
    <property type="match status" value="1"/>
</dbReference>
<dbReference type="SUPFAM" id="SSF56112">
    <property type="entry name" value="Protein kinase-like (PK-like)"/>
    <property type="match status" value="1"/>
</dbReference>
<evidence type="ECO:0000259" key="3">
    <source>
        <dbReference type="PROSITE" id="PS50011"/>
    </source>
</evidence>
<feature type="domain" description="Protein kinase" evidence="3">
    <location>
        <begin position="95"/>
        <end position="494"/>
    </location>
</feature>
<keyword evidence="2" id="KW-0812">Transmembrane</keyword>
<organism evidence="4 5">
    <name type="scientific">Candidatus Bandiella euplotis</name>
    <dbReference type="NCBI Taxonomy" id="1664265"/>
    <lineage>
        <taxon>Bacteria</taxon>
        <taxon>Pseudomonadati</taxon>
        <taxon>Pseudomonadota</taxon>
        <taxon>Alphaproteobacteria</taxon>
        <taxon>Rickettsiales</taxon>
        <taxon>Candidatus Midichloriaceae</taxon>
        <taxon>Candidatus Bandiella</taxon>
    </lineage>
</organism>
<keyword evidence="5" id="KW-1185">Reference proteome</keyword>
<evidence type="ECO:0000313" key="4">
    <source>
        <dbReference type="EMBL" id="WPX96903.1"/>
    </source>
</evidence>
<name>A0ABZ0UP62_9RICK</name>
<dbReference type="InterPro" id="IPR000719">
    <property type="entry name" value="Prot_kinase_dom"/>
</dbReference>
<comment type="similarity">
    <text evidence="1">Belongs to the protein kinase superfamily. ADCK protein kinase family.</text>
</comment>
<evidence type="ECO:0000256" key="1">
    <source>
        <dbReference type="ARBA" id="ARBA00009670"/>
    </source>
</evidence>
<dbReference type="InterPro" id="IPR050154">
    <property type="entry name" value="UbiB_kinase"/>
</dbReference>
<keyword evidence="2" id="KW-0472">Membrane</keyword>
<gene>
    <name evidence="4" type="ORF">Bandiella_01037</name>
</gene>
<dbReference type="PANTHER" id="PTHR10566">
    <property type="entry name" value="CHAPERONE-ACTIVITY OF BC1 COMPLEX CABC1 -RELATED"/>
    <property type="match status" value="1"/>
</dbReference>
<keyword evidence="2" id="KW-1133">Transmembrane helix</keyword>
<proteinExistence type="inferred from homology"/>